<dbReference type="AlphaFoldDB" id="D8PH12"/>
<dbReference type="Proteomes" id="UP000001660">
    <property type="component" value="Chromosome"/>
</dbReference>
<name>D8PH12_9BACT</name>
<dbReference type="HOGENOM" id="CLU_2647803_0_0_0"/>
<evidence type="ECO:0000313" key="2">
    <source>
        <dbReference type="Proteomes" id="UP000001660"/>
    </source>
</evidence>
<dbReference type="EMBL" id="FP929003">
    <property type="protein sequence ID" value="CBK42549.1"/>
    <property type="molecule type" value="Genomic_DNA"/>
</dbReference>
<accession>D8PH12</accession>
<dbReference type="KEGG" id="nde:NIDE2845"/>
<gene>
    <name evidence="1" type="ORF">NIDE2845</name>
</gene>
<sequence>MRETLRHLSYGTLRRKDIDYVKIDKNNEASMLVEATVHGTTLSSLHEIPARTPDGFGKHSRPVVFVKTPGIPYRIA</sequence>
<protein>
    <submittedName>
        <fullName evidence="1">Uncharacterized protein</fullName>
    </submittedName>
</protein>
<proteinExistence type="predicted"/>
<reference evidence="1 2" key="1">
    <citation type="journal article" date="2010" name="Proc. Natl. Acad. Sci. U.S.A.">
        <title>A Nitrospira metagenome illuminates the physiology and evolution of globally important nitrite-oxidizing bacteria.</title>
        <authorList>
            <person name="Lucker S."/>
            <person name="Wagner M."/>
            <person name="Maixner F."/>
            <person name="Pelletier E."/>
            <person name="Koch H."/>
            <person name="Vacherie B."/>
            <person name="Rattei T."/>
            <person name="Sinninghe Damste J."/>
            <person name="Spieck E."/>
            <person name="Le Paslier D."/>
            <person name="Daims H."/>
        </authorList>
    </citation>
    <scope>NUCLEOTIDE SEQUENCE [LARGE SCALE GENOMIC DNA]</scope>
</reference>
<evidence type="ECO:0000313" key="1">
    <source>
        <dbReference type="EMBL" id="CBK42549.1"/>
    </source>
</evidence>
<organism evidence="1 2">
    <name type="scientific">Nitrospira defluvii</name>
    <dbReference type="NCBI Taxonomy" id="330214"/>
    <lineage>
        <taxon>Bacteria</taxon>
        <taxon>Pseudomonadati</taxon>
        <taxon>Nitrospirota</taxon>
        <taxon>Nitrospiria</taxon>
        <taxon>Nitrospirales</taxon>
        <taxon>Nitrospiraceae</taxon>
        <taxon>Nitrospira</taxon>
    </lineage>
</organism>
<keyword evidence="2" id="KW-1185">Reference proteome</keyword>